<gene>
    <name evidence="9" type="ORF">HHK36_025121</name>
</gene>
<feature type="compositionally biased region" description="Pro residues" evidence="6">
    <location>
        <begin position="16"/>
        <end position="31"/>
    </location>
</feature>
<reference evidence="9 10" key="1">
    <citation type="submission" date="2020-04" db="EMBL/GenBank/DDBJ databases">
        <title>Plant Genome Project.</title>
        <authorList>
            <person name="Zhang R.-G."/>
        </authorList>
    </citation>
    <scope>NUCLEOTIDE SEQUENCE [LARGE SCALE GENOMIC DNA]</scope>
    <source>
        <strain evidence="9">YNK0</strain>
        <tissue evidence="9">Leaf</tissue>
    </source>
</reference>
<evidence type="ECO:0000259" key="8">
    <source>
        <dbReference type="PROSITE" id="PS50922"/>
    </source>
</evidence>
<accession>A0A834YKI5</accession>
<dbReference type="OrthoDB" id="204175at2759"/>
<evidence type="ECO:0000256" key="7">
    <source>
        <dbReference type="SAM" id="Phobius"/>
    </source>
</evidence>
<dbReference type="SMART" id="SM00724">
    <property type="entry name" value="TLC"/>
    <property type="match status" value="1"/>
</dbReference>
<sequence>MSLPGYGPHKLSTSSCPPPSTIAPPPIPLPAHLPTSPNKARLSSSGSSPPTPLPPRAAHTPIPSTFGDVPDSSLGEISAPITPPPAQLVVDLPYPPTERSTPPQETLRQSQLDPPIQHPMTTRLRDGTLKPRTWSATRHPLPLALLSHTSAGPFESSCYSQAFLRFLKLCFEHETLEVENSMEALNSSVPNLPVFFSMFIIIYLIAYFCVFRNWSPNHRPEASSCFISFAHGTPAVFLAAFAIFTHSQRGFASANTNFQNMVLDFSIAYFLMDLLHYLIFFPNDVLFIAHHLATLFVFVTCRYLVFHGAFAVLSLLVLAEVTSACQNTWTLANARRADMPTAAKLYRFLSPPFYAFYSVVRGLAGPLFVYEMGVFYFSGAADSVIPRWVWVSWMIVVVTAISVSILWISNLWLELYRERTGKVEKKMR</sequence>
<feature type="compositionally biased region" description="Polar residues" evidence="6">
    <location>
        <begin position="98"/>
        <end position="112"/>
    </location>
</feature>
<evidence type="ECO:0000313" key="10">
    <source>
        <dbReference type="Proteomes" id="UP000655225"/>
    </source>
</evidence>
<keyword evidence="10" id="KW-1185">Reference proteome</keyword>
<evidence type="ECO:0000256" key="1">
    <source>
        <dbReference type="ARBA" id="ARBA00004141"/>
    </source>
</evidence>
<feature type="domain" description="TLC" evidence="8">
    <location>
        <begin position="217"/>
        <end position="420"/>
    </location>
</feature>
<keyword evidence="3 7" id="KW-1133">Transmembrane helix</keyword>
<keyword evidence="4 5" id="KW-0472">Membrane</keyword>
<dbReference type="InterPro" id="IPR006634">
    <property type="entry name" value="TLC-dom"/>
</dbReference>
<feature type="transmembrane region" description="Helical" evidence="7">
    <location>
        <begin position="226"/>
        <end position="246"/>
    </location>
</feature>
<dbReference type="InterPro" id="IPR040327">
    <property type="entry name" value="At5g14285-like"/>
</dbReference>
<dbReference type="AlphaFoldDB" id="A0A834YKI5"/>
<dbReference type="PANTHER" id="PTHR31766:SF2">
    <property type="entry name" value="GLABROUS1 ENHANCER-BINDING PROTEIN-LIKE 2"/>
    <property type="match status" value="1"/>
</dbReference>
<organism evidence="9 10">
    <name type="scientific">Tetracentron sinense</name>
    <name type="common">Spur-leaf</name>
    <dbReference type="NCBI Taxonomy" id="13715"/>
    <lineage>
        <taxon>Eukaryota</taxon>
        <taxon>Viridiplantae</taxon>
        <taxon>Streptophyta</taxon>
        <taxon>Embryophyta</taxon>
        <taxon>Tracheophyta</taxon>
        <taxon>Spermatophyta</taxon>
        <taxon>Magnoliopsida</taxon>
        <taxon>Trochodendrales</taxon>
        <taxon>Trochodendraceae</taxon>
        <taxon>Tetracentron</taxon>
    </lineage>
</organism>
<dbReference type="PROSITE" id="PS50922">
    <property type="entry name" value="TLC"/>
    <property type="match status" value="1"/>
</dbReference>
<evidence type="ECO:0000256" key="3">
    <source>
        <dbReference type="ARBA" id="ARBA00022989"/>
    </source>
</evidence>
<dbReference type="Pfam" id="PF03798">
    <property type="entry name" value="TRAM_LAG1_CLN8"/>
    <property type="match status" value="1"/>
</dbReference>
<evidence type="ECO:0000256" key="5">
    <source>
        <dbReference type="PROSITE-ProRule" id="PRU00205"/>
    </source>
</evidence>
<proteinExistence type="predicted"/>
<evidence type="ECO:0000256" key="2">
    <source>
        <dbReference type="ARBA" id="ARBA00022692"/>
    </source>
</evidence>
<feature type="region of interest" description="Disordered" evidence="6">
    <location>
        <begin position="1"/>
        <end position="123"/>
    </location>
</feature>
<dbReference type="EMBL" id="JABCRI010000018">
    <property type="protein sequence ID" value="KAF8390594.1"/>
    <property type="molecule type" value="Genomic_DNA"/>
</dbReference>
<feature type="transmembrane region" description="Helical" evidence="7">
    <location>
        <begin position="194"/>
        <end position="214"/>
    </location>
</feature>
<dbReference type="Proteomes" id="UP000655225">
    <property type="component" value="Unassembled WGS sequence"/>
</dbReference>
<feature type="transmembrane region" description="Helical" evidence="7">
    <location>
        <begin position="353"/>
        <end position="370"/>
    </location>
</feature>
<feature type="transmembrane region" description="Helical" evidence="7">
    <location>
        <begin position="285"/>
        <end position="305"/>
    </location>
</feature>
<feature type="transmembrane region" description="Helical" evidence="7">
    <location>
        <begin position="258"/>
        <end position="278"/>
    </location>
</feature>
<evidence type="ECO:0000256" key="4">
    <source>
        <dbReference type="ARBA" id="ARBA00023136"/>
    </source>
</evidence>
<comment type="caution">
    <text evidence="9">The sequence shown here is derived from an EMBL/GenBank/DDBJ whole genome shotgun (WGS) entry which is preliminary data.</text>
</comment>
<evidence type="ECO:0000313" key="9">
    <source>
        <dbReference type="EMBL" id="KAF8390594.1"/>
    </source>
</evidence>
<feature type="transmembrane region" description="Helical" evidence="7">
    <location>
        <begin position="390"/>
        <end position="413"/>
    </location>
</feature>
<evidence type="ECO:0000256" key="6">
    <source>
        <dbReference type="SAM" id="MobiDB-lite"/>
    </source>
</evidence>
<keyword evidence="2 5" id="KW-0812">Transmembrane</keyword>
<dbReference type="GO" id="GO:0016020">
    <property type="term" value="C:membrane"/>
    <property type="evidence" value="ECO:0007669"/>
    <property type="project" value="UniProtKB-SubCell"/>
</dbReference>
<protein>
    <recommendedName>
        <fullName evidence="8">TLC domain-containing protein</fullName>
    </recommendedName>
</protein>
<comment type="subcellular location">
    <subcellularLocation>
        <location evidence="1">Membrane</location>
        <topology evidence="1">Multi-pass membrane protein</topology>
    </subcellularLocation>
</comment>
<feature type="transmembrane region" description="Helical" evidence="7">
    <location>
        <begin position="311"/>
        <end position="332"/>
    </location>
</feature>
<dbReference type="PANTHER" id="PTHR31766">
    <property type="entry name" value="GLABROUS1 ENHANCER-BINDING PROTEIN-LIKE 2"/>
    <property type="match status" value="1"/>
</dbReference>
<feature type="compositionally biased region" description="Low complexity" evidence="6">
    <location>
        <begin position="32"/>
        <end position="48"/>
    </location>
</feature>
<name>A0A834YKI5_TETSI</name>